<dbReference type="Pfam" id="PF00224">
    <property type="entry name" value="PK"/>
    <property type="match status" value="1"/>
</dbReference>
<proteinExistence type="inferred from homology"/>
<sequence length="475" mass="53123">MNKLTKIVVTLGPSSDSEEMIEKLILLGVNIFRYNFKHNTLEWHSERIERVKKIADRLGVVVGTLIDLQGPSLRINMPQDQLIIEKGEILAFGASAFENGKKGLSITHPDIINHLKPGQKLLADDGAFTFYFQKEKDGVQLRSDTTGVLKNHKSLNIPGADYPFPVLIDRDFQGLELAARKDVDFIALSFVRNARDIRIVHKEAEKYKVKGKYIAKIETQSGLDHIDEIISVADGIMVARGDLGVEIPVEEVPYFQKMMIKKCITAGKPVITATQMLQSMIDNPTPTRAEVSDMANAVYDETDCVMLSAESASGKYPLQAVETMRRTVSYNELLRTENLTRSFDHSVKDIPSMICDTAYGLYLQHVHSNQKIAGFLVFTQTGKTAQLLSRYRAKTPIYAFTPNKKVRDMMTINFGVVPFSREVQPDAEVSRQSVREVVDFLLSKNLLQKGAKLIVLHGDYWAVTGGTSTVQLVEA</sequence>
<comment type="pathway">
    <text evidence="1 13">Carbohydrate degradation; glycolysis; pyruvate from D-glyceraldehyde 3-phosphate: step 5/5.</text>
</comment>
<dbReference type="GO" id="GO:0016301">
    <property type="term" value="F:kinase activity"/>
    <property type="evidence" value="ECO:0007669"/>
    <property type="project" value="UniProtKB-KW"/>
</dbReference>
<evidence type="ECO:0000256" key="5">
    <source>
        <dbReference type="ARBA" id="ARBA00022723"/>
    </source>
</evidence>
<keyword evidence="11 16" id="KW-0670">Pyruvate</keyword>
<comment type="similarity">
    <text evidence="2 13">Belongs to the pyruvate kinase family.</text>
</comment>
<evidence type="ECO:0000256" key="8">
    <source>
        <dbReference type="ARBA" id="ARBA00022840"/>
    </source>
</evidence>
<dbReference type="GO" id="GO:0000287">
    <property type="term" value="F:magnesium ion binding"/>
    <property type="evidence" value="ECO:0007669"/>
    <property type="project" value="UniProtKB-UniRule"/>
</dbReference>
<evidence type="ECO:0000256" key="3">
    <source>
        <dbReference type="ARBA" id="ARBA00012142"/>
    </source>
</evidence>
<dbReference type="NCBIfam" id="TIGR01064">
    <property type="entry name" value="pyruv_kin"/>
    <property type="match status" value="1"/>
</dbReference>
<evidence type="ECO:0000259" key="15">
    <source>
        <dbReference type="Pfam" id="PF02887"/>
    </source>
</evidence>
<protein>
    <recommendedName>
        <fullName evidence="3 12">Pyruvate kinase</fullName>
        <ecNumber evidence="3 12">2.7.1.40</ecNumber>
    </recommendedName>
</protein>
<gene>
    <name evidence="16" type="ORF">A3F03_04970</name>
</gene>
<dbReference type="Gene3D" id="2.40.33.10">
    <property type="entry name" value="PK beta-barrel domain-like"/>
    <property type="match status" value="1"/>
</dbReference>
<evidence type="ECO:0000313" key="16">
    <source>
        <dbReference type="EMBL" id="OGK38254.1"/>
    </source>
</evidence>
<dbReference type="PANTHER" id="PTHR11817">
    <property type="entry name" value="PYRUVATE KINASE"/>
    <property type="match status" value="1"/>
</dbReference>
<dbReference type="EC" id="2.7.1.40" evidence="3 12"/>
<dbReference type="InterPro" id="IPR036918">
    <property type="entry name" value="Pyrv_Knase_C_sf"/>
</dbReference>
<dbReference type="InterPro" id="IPR011037">
    <property type="entry name" value="Pyrv_Knase-like_insert_dom_sf"/>
</dbReference>
<keyword evidence="5" id="KW-0479">Metal-binding</keyword>
<accession>A0A1F7I4F9</accession>
<comment type="catalytic activity">
    <reaction evidence="13">
        <text>pyruvate + ATP = phosphoenolpyruvate + ADP + H(+)</text>
        <dbReference type="Rhea" id="RHEA:18157"/>
        <dbReference type="ChEBI" id="CHEBI:15361"/>
        <dbReference type="ChEBI" id="CHEBI:15378"/>
        <dbReference type="ChEBI" id="CHEBI:30616"/>
        <dbReference type="ChEBI" id="CHEBI:58702"/>
        <dbReference type="ChEBI" id="CHEBI:456216"/>
        <dbReference type="EC" id="2.7.1.40"/>
    </reaction>
</comment>
<comment type="caution">
    <text evidence="16">The sequence shown here is derived from an EMBL/GenBank/DDBJ whole genome shotgun (WGS) entry which is preliminary data.</text>
</comment>
<dbReference type="Pfam" id="PF02887">
    <property type="entry name" value="PK_C"/>
    <property type="match status" value="1"/>
</dbReference>
<dbReference type="InterPro" id="IPR015813">
    <property type="entry name" value="Pyrv/PenolPyrv_kinase-like_dom"/>
</dbReference>
<evidence type="ECO:0000256" key="10">
    <source>
        <dbReference type="ARBA" id="ARBA00023152"/>
    </source>
</evidence>
<evidence type="ECO:0000256" key="2">
    <source>
        <dbReference type="ARBA" id="ARBA00008663"/>
    </source>
</evidence>
<name>A0A1F7I4F9_9BACT</name>
<keyword evidence="10 13" id="KW-0324">Glycolysis</keyword>
<feature type="domain" description="Pyruvate kinase barrel" evidence="14">
    <location>
        <begin position="3"/>
        <end position="321"/>
    </location>
</feature>
<dbReference type="SUPFAM" id="SSF51621">
    <property type="entry name" value="Phosphoenolpyruvate/pyruvate domain"/>
    <property type="match status" value="1"/>
</dbReference>
<dbReference type="NCBIfam" id="NF004491">
    <property type="entry name" value="PRK05826.1"/>
    <property type="match status" value="1"/>
</dbReference>
<evidence type="ECO:0000313" key="17">
    <source>
        <dbReference type="Proteomes" id="UP000176803"/>
    </source>
</evidence>
<dbReference type="InterPro" id="IPR015806">
    <property type="entry name" value="Pyrv_Knase_insert_dom_sf"/>
</dbReference>
<dbReference type="Gene3D" id="3.40.1380.20">
    <property type="entry name" value="Pyruvate kinase, C-terminal domain"/>
    <property type="match status" value="1"/>
</dbReference>
<dbReference type="InterPro" id="IPR015793">
    <property type="entry name" value="Pyrv_Knase_brl"/>
</dbReference>
<evidence type="ECO:0000256" key="13">
    <source>
        <dbReference type="RuleBase" id="RU000504"/>
    </source>
</evidence>
<dbReference type="GO" id="GO:0030955">
    <property type="term" value="F:potassium ion binding"/>
    <property type="evidence" value="ECO:0007669"/>
    <property type="project" value="UniProtKB-UniRule"/>
</dbReference>
<evidence type="ECO:0000256" key="4">
    <source>
        <dbReference type="ARBA" id="ARBA00022679"/>
    </source>
</evidence>
<dbReference type="UniPathway" id="UPA00109">
    <property type="reaction ID" value="UER00188"/>
</dbReference>
<evidence type="ECO:0000256" key="7">
    <source>
        <dbReference type="ARBA" id="ARBA00022777"/>
    </source>
</evidence>
<evidence type="ECO:0000256" key="11">
    <source>
        <dbReference type="ARBA" id="ARBA00023317"/>
    </source>
</evidence>
<keyword evidence="6" id="KW-0547">Nucleotide-binding</keyword>
<dbReference type="EMBL" id="MGAC01000019">
    <property type="protein sequence ID" value="OGK38254.1"/>
    <property type="molecule type" value="Genomic_DNA"/>
</dbReference>
<evidence type="ECO:0000256" key="6">
    <source>
        <dbReference type="ARBA" id="ARBA00022741"/>
    </source>
</evidence>
<reference evidence="16 17" key="1">
    <citation type="journal article" date="2016" name="Nat. Commun.">
        <title>Thousands of microbial genomes shed light on interconnected biogeochemical processes in an aquifer system.</title>
        <authorList>
            <person name="Anantharaman K."/>
            <person name="Brown C.T."/>
            <person name="Hug L.A."/>
            <person name="Sharon I."/>
            <person name="Castelle C.J."/>
            <person name="Probst A.J."/>
            <person name="Thomas B.C."/>
            <person name="Singh A."/>
            <person name="Wilkins M.J."/>
            <person name="Karaoz U."/>
            <person name="Brodie E.L."/>
            <person name="Williams K.H."/>
            <person name="Hubbard S.S."/>
            <person name="Banfield J.F."/>
        </authorList>
    </citation>
    <scope>NUCLEOTIDE SEQUENCE [LARGE SCALE GENOMIC DNA]</scope>
</reference>
<dbReference type="InterPro" id="IPR040442">
    <property type="entry name" value="Pyrv_kinase-like_dom_sf"/>
</dbReference>
<dbReference type="SUPFAM" id="SSF52935">
    <property type="entry name" value="PK C-terminal domain-like"/>
    <property type="match status" value="1"/>
</dbReference>
<organism evidence="16 17">
    <name type="scientific">Candidatus Roizmanbacteria bacterium RIFCSPHIGHO2_12_FULL_41_11</name>
    <dbReference type="NCBI Taxonomy" id="1802052"/>
    <lineage>
        <taxon>Bacteria</taxon>
        <taxon>Candidatus Roizmaniibacteriota</taxon>
    </lineage>
</organism>
<evidence type="ECO:0000259" key="14">
    <source>
        <dbReference type="Pfam" id="PF00224"/>
    </source>
</evidence>
<dbReference type="InterPro" id="IPR015795">
    <property type="entry name" value="Pyrv_Knase_C"/>
</dbReference>
<dbReference type="GO" id="GO:0004743">
    <property type="term" value="F:pyruvate kinase activity"/>
    <property type="evidence" value="ECO:0007669"/>
    <property type="project" value="UniProtKB-UniRule"/>
</dbReference>
<evidence type="ECO:0000256" key="1">
    <source>
        <dbReference type="ARBA" id="ARBA00004997"/>
    </source>
</evidence>
<feature type="domain" description="Pyruvate kinase C-terminal" evidence="15">
    <location>
        <begin position="368"/>
        <end position="472"/>
    </location>
</feature>
<dbReference type="AlphaFoldDB" id="A0A1F7I4F9"/>
<dbReference type="Gene3D" id="3.20.20.60">
    <property type="entry name" value="Phosphoenolpyruvate-binding domains"/>
    <property type="match status" value="1"/>
</dbReference>
<keyword evidence="8" id="KW-0067">ATP-binding</keyword>
<keyword evidence="9 13" id="KW-0460">Magnesium</keyword>
<evidence type="ECO:0000256" key="12">
    <source>
        <dbReference type="NCBIfam" id="TIGR01064"/>
    </source>
</evidence>
<dbReference type="PRINTS" id="PR01050">
    <property type="entry name" value="PYRUVTKNASE"/>
</dbReference>
<keyword evidence="4 13" id="KW-0808">Transferase</keyword>
<dbReference type="SUPFAM" id="SSF50800">
    <property type="entry name" value="PK beta-barrel domain-like"/>
    <property type="match status" value="1"/>
</dbReference>
<dbReference type="GO" id="GO:0005524">
    <property type="term" value="F:ATP binding"/>
    <property type="evidence" value="ECO:0007669"/>
    <property type="project" value="UniProtKB-KW"/>
</dbReference>
<evidence type="ECO:0000256" key="9">
    <source>
        <dbReference type="ARBA" id="ARBA00022842"/>
    </source>
</evidence>
<dbReference type="InterPro" id="IPR001697">
    <property type="entry name" value="Pyr_Knase"/>
</dbReference>
<keyword evidence="7 13" id="KW-0418">Kinase</keyword>
<dbReference type="Proteomes" id="UP000176803">
    <property type="component" value="Unassembled WGS sequence"/>
</dbReference>